<keyword evidence="11 18" id="KW-0249">Electron transport</keyword>
<evidence type="ECO:0000256" key="5">
    <source>
        <dbReference type="ARBA" id="ARBA00021008"/>
    </source>
</evidence>
<feature type="transmembrane region" description="Helical" evidence="18">
    <location>
        <begin position="53"/>
        <end position="72"/>
    </location>
</feature>
<dbReference type="InterPro" id="IPR050175">
    <property type="entry name" value="Complex_I_Subunit_2"/>
</dbReference>
<evidence type="ECO:0000256" key="18">
    <source>
        <dbReference type="RuleBase" id="RU003403"/>
    </source>
</evidence>
<keyword evidence="15 18" id="KW-0496">Mitochondrion</keyword>
<comment type="function">
    <text evidence="1">Core subunit of the mitochondrial membrane respiratory chain NADH dehydrogenase (Complex I) that is believed to belong to the minimal assembly required for catalysis. Complex I functions in the transfer of electrons from NADH to the respiratory chain. The immediate electron acceptor for the enzyme is believed to be ubiquinone.</text>
</comment>
<name>A0A172DYU8_9HEMI</name>
<dbReference type="GO" id="GO:0008137">
    <property type="term" value="F:NADH dehydrogenase (ubiquinone) activity"/>
    <property type="evidence" value="ECO:0007669"/>
    <property type="project" value="UniProtKB-EC"/>
</dbReference>
<evidence type="ECO:0000256" key="17">
    <source>
        <dbReference type="ARBA" id="ARBA00049551"/>
    </source>
</evidence>
<feature type="transmembrane region" description="Helical" evidence="18">
    <location>
        <begin position="6"/>
        <end position="32"/>
    </location>
</feature>
<evidence type="ECO:0000256" key="6">
    <source>
        <dbReference type="ARBA" id="ARBA00022448"/>
    </source>
</evidence>
<dbReference type="GeneID" id="27985371"/>
<evidence type="ECO:0000256" key="16">
    <source>
        <dbReference type="ARBA" id="ARBA00023136"/>
    </source>
</evidence>
<keyword evidence="8 18" id="KW-0812">Transmembrane</keyword>
<comment type="function">
    <text evidence="18">Core subunit of the mitochondrial membrane respiratory chain NADH dehydrogenase (Complex I) which catalyzes electron transfer from NADH through the respiratory chain, using ubiquinone as an electron acceptor. Essential for the catalytic activity and assembly of complex I.</text>
</comment>
<feature type="transmembrane region" description="Helical" evidence="18">
    <location>
        <begin position="146"/>
        <end position="165"/>
    </location>
</feature>
<dbReference type="InterPro" id="IPR001750">
    <property type="entry name" value="ND/Mrp_TM"/>
</dbReference>
<keyword evidence="16 18" id="KW-0472">Membrane</keyword>
<comment type="subcellular location">
    <subcellularLocation>
        <location evidence="2 18">Mitochondrion inner membrane</location>
        <topology evidence="2 18">Multi-pass membrane protein</topology>
    </subcellularLocation>
</comment>
<proteinExistence type="inferred from homology"/>
<feature type="transmembrane region" description="Helical" evidence="18">
    <location>
        <begin position="232"/>
        <end position="251"/>
    </location>
</feature>
<dbReference type="PRINTS" id="PR01436">
    <property type="entry name" value="NADHDHGNASE2"/>
</dbReference>
<dbReference type="EC" id="7.1.1.2" evidence="4 18"/>
<dbReference type="CTD" id="4536"/>
<keyword evidence="6" id="KW-0813">Transport</keyword>
<feature type="transmembrane region" description="Helical" evidence="18">
    <location>
        <begin position="92"/>
        <end position="110"/>
    </location>
</feature>
<evidence type="ECO:0000256" key="10">
    <source>
        <dbReference type="ARBA" id="ARBA00022967"/>
    </source>
</evidence>
<organism evidence="20">
    <name type="scientific">Aradus compar</name>
    <dbReference type="NCBI Taxonomy" id="1176475"/>
    <lineage>
        <taxon>Eukaryota</taxon>
        <taxon>Metazoa</taxon>
        <taxon>Ecdysozoa</taxon>
        <taxon>Arthropoda</taxon>
        <taxon>Hexapoda</taxon>
        <taxon>Insecta</taxon>
        <taxon>Pterygota</taxon>
        <taxon>Neoptera</taxon>
        <taxon>Paraneoptera</taxon>
        <taxon>Hemiptera</taxon>
        <taxon>Heteroptera</taxon>
        <taxon>Panheteroptera</taxon>
        <taxon>Pentatomomorpha</taxon>
        <taxon>Aradoidea</taxon>
        <taxon>Aradidae</taxon>
        <taxon>Aradinae</taxon>
        <taxon>Aradus</taxon>
    </lineage>
</organism>
<dbReference type="GO" id="GO:0006120">
    <property type="term" value="P:mitochondrial electron transport, NADH to ubiquinone"/>
    <property type="evidence" value="ECO:0007669"/>
    <property type="project" value="InterPro"/>
</dbReference>
<keyword evidence="7 18" id="KW-0679">Respiratory chain</keyword>
<comment type="similarity">
    <text evidence="3 18">Belongs to the complex I subunit 2 family.</text>
</comment>
<reference evidence="20" key="2">
    <citation type="journal article" date="2016" name="Sci. Rep.">
        <title>Rearrangement of mitochondrial tRNA genes in flat bugs (Hemiptera: Aradidae).</title>
        <authorList>
            <person name="Song F."/>
            <person name="Li H."/>
            <person name="Shao R."/>
            <person name="Shi A."/>
            <person name="Bai X."/>
            <person name="Zheng X."/>
            <person name="Heiss E."/>
            <person name="Cai W."/>
        </authorList>
    </citation>
    <scope>NUCLEOTIDE SEQUENCE</scope>
</reference>
<evidence type="ECO:0000256" key="7">
    <source>
        <dbReference type="ARBA" id="ARBA00022660"/>
    </source>
</evidence>
<feature type="transmembrane region" description="Helical" evidence="18">
    <location>
        <begin position="196"/>
        <end position="220"/>
    </location>
</feature>
<dbReference type="Pfam" id="PF00361">
    <property type="entry name" value="Proton_antipo_M"/>
    <property type="match status" value="1"/>
</dbReference>
<dbReference type="PANTHER" id="PTHR46552">
    <property type="entry name" value="NADH-UBIQUINONE OXIDOREDUCTASE CHAIN 2"/>
    <property type="match status" value="1"/>
</dbReference>
<evidence type="ECO:0000313" key="20">
    <source>
        <dbReference type="EMBL" id="AFI54695.1"/>
    </source>
</evidence>
<comment type="catalytic activity">
    <reaction evidence="17 18">
        <text>a ubiquinone + NADH + 5 H(+)(in) = a ubiquinol + NAD(+) + 4 H(+)(out)</text>
        <dbReference type="Rhea" id="RHEA:29091"/>
        <dbReference type="Rhea" id="RHEA-COMP:9565"/>
        <dbReference type="Rhea" id="RHEA-COMP:9566"/>
        <dbReference type="ChEBI" id="CHEBI:15378"/>
        <dbReference type="ChEBI" id="CHEBI:16389"/>
        <dbReference type="ChEBI" id="CHEBI:17976"/>
        <dbReference type="ChEBI" id="CHEBI:57540"/>
        <dbReference type="ChEBI" id="CHEBI:57945"/>
        <dbReference type="EC" id="7.1.1.2"/>
    </reaction>
</comment>
<dbReference type="PANTHER" id="PTHR46552:SF1">
    <property type="entry name" value="NADH-UBIQUINONE OXIDOREDUCTASE CHAIN 2"/>
    <property type="match status" value="1"/>
</dbReference>
<reference evidence="20" key="1">
    <citation type="submission" date="2012-03" db="EMBL/GenBank/DDBJ databases">
        <authorList>
            <person name="Mohankumar C."/>
            <person name="Salini B."/>
            <person name="Harish M."/>
            <person name="Sooraj B."/>
        </authorList>
    </citation>
    <scope>NUCLEOTIDE SEQUENCE</scope>
</reference>
<evidence type="ECO:0000256" key="13">
    <source>
        <dbReference type="ARBA" id="ARBA00023027"/>
    </source>
</evidence>
<evidence type="ECO:0000256" key="14">
    <source>
        <dbReference type="ARBA" id="ARBA00023075"/>
    </source>
</evidence>
<evidence type="ECO:0000256" key="11">
    <source>
        <dbReference type="ARBA" id="ARBA00022982"/>
    </source>
</evidence>
<feature type="transmembrane region" description="Helical" evidence="18">
    <location>
        <begin position="304"/>
        <end position="325"/>
    </location>
</feature>
<evidence type="ECO:0000256" key="2">
    <source>
        <dbReference type="ARBA" id="ARBA00004448"/>
    </source>
</evidence>
<feature type="domain" description="NADH:quinone oxidoreductase/Mrp antiporter transmembrane" evidence="19">
    <location>
        <begin position="22"/>
        <end position="279"/>
    </location>
</feature>
<evidence type="ECO:0000256" key="8">
    <source>
        <dbReference type="ARBA" id="ARBA00022692"/>
    </source>
</evidence>
<keyword evidence="10 18" id="KW-1278">Translocase</keyword>
<evidence type="ECO:0000256" key="15">
    <source>
        <dbReference type="ARBA" id="ARBA00023128"/>
    </source>
</evidence>
<evidence type="ECO:0000256" key="4">
    <source>
        <dbReference type="ARBA" id="ARBA00012944"/>
    </source>
</evidence>
<accession>A0A172DYU8</accession>
<keyword evidence="12 18" id="KW-1133">Transmembrane helix</keyword>
<evidence type="ECO:0000259" key="19">
    <source>
        <dbReference type="Pfam" id="PF00361"/>
    </source>
</evidence>
<dbReference type="InterPro" id="IPR003917">
    <property type="entry name" value="NADH_UbQ_OxRdtase_chain2"/>
</dbReference>
<evidence type="ECO:0000256" key="3">
    <source>
        <dbReference type="ARBA" id="ARBA00007012"/>
    </source>
</evidence>
<keyword evidence="13 18" id="KW-0520">NAD</keyword>
<feature type="transmembrane region" description="Helical" evidence="18">
    <location>
        <begin position="263"/>
        <end position="284"/>
    </location>
</feature>
<geneLocation type="mitochondrion" evidence="20"/>
<dbReference type="GO" id="GO:0005743">
    <property type="term" value="C:mitochondrial inner membrane"/>
    <property type="evidence" value="ECO:0007669"/>
    <property type="project" value="UniProtKB-SubCell"/>
</dbReference>
<protein>
    <recommendedName>
        <fullName evidence="5 18">NADH-ubiquinone oxidoreductase chain 2</fullName>
        <ecNumber evidence="4 18">7.1.1.2</ecNumber>
    </recommendedName>
</protein>
<evidence type="ECO:0000256" key="9">
    <source>
        <dbReference type="ARBA" id="ARBA00022792"/>
    </source>
</evidence>
<evidence type="ECO:0000256" key="1">
    <source>
        <dbReference type="ARBA" id="ARBA00003257"/>
    </source>
</evidence>
<dbReference type="RefSeq" id="YP_009258828.1">
    <property type="nucleotide sequence ID" value="NC_030362.1"/>
</dbReference>
<evidence type="ECO:0000256" key="12">
    <source>
        <dbReference type="ARBA" id="ARBA00022989"/>
    </source>
</evidence>
<gene>
    <name evidence="20" type="primary">ND2</name>
</gene>
<dbReference type="EMBL" id="JQ780818">
    <property type="protein sequence ID" value="AFI54695.1"/>
    <property type="molecule type" value="Genomic_DNA"/>
</dbReference>
<keyword evidence="14 18" id="KW-0830">Ubiquinone</keyword>
<sequence>MRKINILFISVLITSTVIVITSTNWMGMWAGLEVNLMAFIPLIKTKKMQSSTSMMLYFLVQSLGSLMFMFSVTASHLTTDPSGSTDSITNTVLTLSMMTKLGAAPMHAWLPETMKNMRWFSSGTLMTWQKLAPMWVTSHILTDSKMATIAVLASVITGAIGGINQTSLMKILAYSSISHLGWMLSLMYWSNTWKLYLMVYSVMIIALCFTFSHLNIYFLPQMVTNLTYGSKMITSIHLMSLGGLPPFLGFLPKWMAISTLVENNMIVITIIMCVMSLITLFYYIRMVSPILMLNPSIKKTNLSPQSPMIMPTVFMTVALPVFLVLQ</sequence>
<dbReference type="AlphaFoldDB" id="A0A172DYU8"/>
<keyword evidence="9 18" id="KW-0999">Mitochondrion inner membrane</keyword>